<reference evidence="2 3" key="1">
    <citation type="journal article" date="2015" name="BMC Genomics">
        <title>Genome mining reveals unlocked bioactive potential of marine Gram-negative bacteria.</title>
        <authorList>
            <person name="Machado H."/>
            <person name="Sonnenschein E.C."/>
            <person name="Melchiorsen J."/>
            <person name="Gram L."/>
        </authorList>
    </citation>
    <scope>NUCLEOTIDE SEQUENCE [LARGE SCALE GENOMIC DNA]</scope>
    <source>
        <strain evidence="2 3">S3137</strain>
    </source>
</reference>
<sequence>MIKTTRWQVSGLLCLALLPMTGHAKNSLTANVAASSNYYWRGITQSDDQAAVSGGLDYATDSGFYMGTWLSNIDFGEAASTSYEMDLYAGFGGTAGEIGYDVGYIYYAYPDAADDIGFGEVYGSLSWQWLSAGASYLLNAEDDATSEEDMLYLELNASFPVFTDTELAFHLGHSSGDTVREWYGEDDSYLDYGVSISKAGFTLGLLQTDLDADDDLKAYVSYSMDFDL</sequence>
<dbReference type="NCBIfam" id="TIGR02001">
    <property type="entry name" value="gcw_chp"/>
    <property type="match status" value="1"/>
</dbReference>
<keyword evidence="3" id="KW-1185">Reference proteome</keyword>
<organism evidence="2 3">
    <name type="scientific">Pseudoalteromonas ruthenica</name>
    <dbReference type="NCBI Taxonomy" id="151081"/>
    <lineage>
        <taxon>Bacteria</taxon>
        <taxon>Pseudomonadati</taxon>
        <taxon>Pseudomonadota</taxon>
        <taxon>Gammaproteobacteria</taxon>
        <taxon>Alteromonadales</taxon>
        <taxon>Pseudoalteromonadaceae</taxon>
        <taxon>Pseudoalteromonas</taxon>
    </lineage>
</organism>
<dbReference type="GeneID" id="58229976"/>
<proteinExistence type="predicted"/>
<comment type="caution">
    <text evidence="2">The sequence shown here is derived from an EMBL/GenBank/DDBJ whole genome shotgun (WGS) entry which is preliminary data.</text>
</comment>
<accession>A0A0F4PPQ0</accession>
<dbReference type="OrthoDB" id="9793561at2"/>
<protein>
    <submittedName>
        <fullName evidence="2">Uncharacterized protein</fullName>
    </submittedName>
</protein>
<dbReference type="eggNOG" id="ENOG502Z9NJ">
    <property type="taxonomic scope" value="Bacteria"/>
</dbReference>
<dbReference type="Proteomes" id="UP000033664">
    <property type="component" value="Unassembled WGS sequence"/>
</dbReference>
<evidence type="ECO:0000313" key="3">
    <source>
        <dbReference type="Proteomes" id="UP000033664"/>
    </source>
</evidence>
<dbReference type="PATRIC" id="fig|151081.8.peg.3173"/>
<dbReference type="Pfam" id="PF09694">
    <property type="entry name" value="Gcw_chp"/>
    <property type="match status" value="1"/>
</dbReference>
<evidence type="ECO:0000256" key="1">
    <source>
        <dbReference type="SAM" id="SignalP"/>
    </source>
</evidence>
<dbReference type="RefSeq" id="WP_082079365.1">
    <property type="nucleotide sequence ID" value="NZ_CP023396.1"/>
</dbReference>
<name>A0A0F4PPQ0_9GAMM</name>
<dbReference type="AlphaFoldDB" id="A0A0F4PPQ0"/>
<evidence type="ECO:0000313" key="2">
    <source>
        <dbReference type="EMBL" id="KJY97003.1"/>
    </source>
</evidence>
<feature type="chain" id="PRO_5002474779" evidence="1">
    <location>
        <begin position="25"/>
        <end position="228"/>
    </location>
</feature>
<gene>
    <name evidence="2" type="ORF">TW72_15860</name>
</gene>
<keyword evidence="1" id="KW-0732">Signal</keyword>
<feature type="signal peptide" evidence="1">
    <location>
        <begin position="1"/>
        <end position="24"/>
    </location>
</feature>
<dbReference type="InterPro" id="IPR010239">
    <property type="entry name" value="CHP02001"/>
</dbReference>
<dbReference type="EMBL" id="JXXZ01000014">
    <property type="protein sequence ID" value="KJY97003.1"/>
    <property type="molecule type" value="Genomic_DNA"/>
</dbReference>